<sequence>MIPRIDESKRRKALTSIRRQIPKICEQLSSSDFGGYETMAFPINAIVKAYEMSKNGVENLDKLLTMSRELMEDKTQRDSHQAADTRAAGRIGQKKKKLNKRMRDLF</sequence>
<accession>A0A914PUV7</accession>
<evidence type="ECO:0000313" key="3">
    <source>
        <dbReference type="WBParaSite" id="PDA_v2.g18623.t1"/>
    </source>
</evidence>
<feature type="region of interest" description="Disordered" evidence="1">
    <location>
        <begin position="73"/>
        <end position="106"/>
    </location>
</feature>
<evidence type="ECO:0000313" key="2">
    <source>
        <dbReference type="Proteomes" id="UP000887578"/>
    </source>
</evidence>
<keyword evidence="2" id="KW-1185">Reference proteome</keyword>
<organism evidence="2 3">
    <name type="scientific">Panagrolaimus davidi</name>
    <dbReference type="NCBI Taxonomy" id="227884"/>
    <lineage>
        <taxon>Eukaryota</taxon>
        <taxon>Metazoa</taxon>
        <taxon>Ecdysozoa</taxon>
        <taxon>Nematoda</taxon>
        <taxon>Chromadorea</taxon>
        <taxon>Rhabditida</taxon>
        <taxon>Tylenchina</taxon>
        <taxon>Panagrolaimomorpha</taxon>
        <taxon>Panagrolaimoidea</taxon>
        <taxon>Panagrolaimidae</taxon>
        <taxon>Panagrolaimus</taxon>
    </lineage>
</organism>
<proteinExistence type="predicted"/>
<dbReference type="AlphaFoldDB" id="A0A914PUV7"/>
<protein>
    <submittedName>
        <fullName evidence="3">Uncharacterized protein</fullName>
    </submittedName>
</protein>
<name>A0A914PUV7_9BILA</name>
<dbReference type="Proteomes" id="UP000887578">
    <property type="component" value="Unplaced"/>
</dbReference>
<evidence type="ECO:0000256" key="1">
    <source>
        <dbReference type="SAM" id="MobiDB-lite"/>
    </source>
</evidence>
<dbReference type="WBParaSite" id="PDA_v2.g18623.t1">
    <property type="protein sequence ID" value="PDA_v2.g18623.t1"/>
    <property type="gene ID" value="PDA_v2.g18623"/>
</dbReference>
<reference evidence="3" key="1">
    <citation type="submission" date="2022-11" db="UniProtKB">
        <authorList>
            <consortium name="WormBaseParasite"/>
        </authorList>
    </citation>
    <scope>IDENTIFICATION</scope>
</reference>
<feature type="compositionally biased region" description="Basic and acidic residues" evidence="1">
    <location>
        <begin position="73"/>
        <end position="83"/>
    </location>
</feature>